<evidence type="ECO:0000313" key="3">
    <source>
        <dbReference type="Proteomes" id="UP000238350"/>
    </source>
</evidence>
<accession>A0A2T0FJJ2</accession>
<organism evidence="2 3">
    <name type="scientific">Wickerhamiella sorbophila</name>
    <dbReference type="NCBI Taxonomy" id="45607"/>
    <lineage>
        <taxon>Eukaryota</taxon>
        <taxon>Fungi</taxon>
        <taxon>Dikarya</taxon>
        <taxon>Ascomycota</taxon>
        <taxon>Saccharomycotina</taxon>
        <taxon>Dipodascomycetes</taxon>
        <taxon>Dipodascales</taxon>
        <taxon>Trichomonascaceae</taxon>
        <taxon>Wickerhamiella</taxon>
    </lineage>
</organism>
<reference evidence="2 3" key="1">
    <citation type="submission" date="2017-04" db="EMBL/GenBank/DDBJ databases">
        <title>Genome sequencing of [Candida] sorbophila.</title>
        <authorList>
            <person name="Ahn J.O."/>
        </authorList>
    </citation>
    <scope>NUCLEOTIDE SEQUENCE [LARGE SCALE GENOMIC DNA]</scope>
    <source>
        <strain evidence="2 3">DS02</strain>
    </source>
</reference>
<comment type="caution">
    <text evidence="2">The sequence shown here is derived from an EMBL/GenBank/DDBJ whole genome shotgun (WGS) entry which is preliminary data.</text>
</comment>
<protein>
    <recommendedName>
        <fullName evidence="4">Protein LOT5</fullName>
    </recommendedName>
</protein>
<dbReference type="RefSeq" id="XP_024665105.1">
    <property type="nucleotide sequence ID" value="XM_024809337.1"/>
</dbReference>
<dbReference type="AlphaFoldDB" id="A0A2T0FJJ2"/>
<feature type="region of interest" description="Disordered" evidence="1">
    <location>
        <begin position="177"/>
        <end position="205"/>
    </location>
</feature>
<feature type="compositionally biased region" description="Basic and acidic residues" evidence="1">
    <location>
        <begin position="190"/>
        <end position="205"/>
    </location>
</feature>
<dbReference type="InterPro" id="IPR011993">
    <property type="entry name" value="PH-like_dom_sf"/>
</dbReference>
<gene>
    <name evidence="2" type="ORF">B9G98_02780</name>
</gene>
<dbReference type="GeneID" id="36516528"/>
<dbReference type="Proteomes" id="UP000238350">
    <property type="component" value="Unassembled WGS sequence"/>
</dbReference>
<dbReference type="Gene3D" id="2.30.29.30">
    <property type="entry name" value="Pleckstrin-homology domain (PH domain)/Phosphotyrosine-binding domain (PTB)"/>
    <property type="match status" value="1"/>
</dbReference>
<proteinExistence type="predicted"/>
<keyword evidence="3" id="KW-1185">Reference proteome</keyword>
<evidence type="ECO:0000256" key="1">
    <source>
        <dbReference type="SAM" id="MobiDB-lite"/>
    </source>
</evidence>
<evidence type="ECO:0008006" key="4">
    <source>
        <dbReference type="Google" id="ProtNLM"/>
    </source>
</evidence>
<sequence length="205" mass="22298">MPKLLSCSPKDTDFIGIKEYLASTPVDYALEDSPVLYVVSDGNMSGLASGPARLWVASNGLHFWPAAGGRQGFTVDLDEVNLHAIQTEPPALYLQVQGEQDYDFSDLKFAAQVPVSRLYEAVSACIETFTPTKAAAEDHQLSGADVNVPLPDLKSGQADDEVYYTYNYEGAAAADVDVGGEGRLGKSRRRSDSMESERTRKQPRD</sequence>
<evidence type="ECO:0000313" key="2">
    <source>
        <dbReference type="EMBL" id="PRT55160.1"/>
    </source>
</evidence>
<name>A0A2T0FJJ2_9ASCO</name>
<dbReference type="EMBL" id="NDIQ01000021">
    <property type="protein sequence ID" value="PRT55160.1"/>
    <property type="molecule type" value="Genomic_DNA"/>
</dbReference>